<dbReference type="EMBL" id="LT607412">
    <property type="protein sequence ID" value="SCF04027.1"/>
    <property type="molecule type" value="Genomic_DNA"/>
</dbReference>
<dbReference type="Proteomes" id="UP000198243">
    <property type="component" value="Chromosome I"/>
</dbReference>
<dbReference type="OrthoDB" id="4472709at2"/>
<sequence length="152" mass="17074">MGCLRCVIEQVARARTWRVRPDRAARIEANPRSTPRDWIEGAGWKRLNLLNRALGEFAHGSTRTNWNVARGALVALQANAEADEEAQYTGRTHALAAMIFIVSVECAAWVDSFSRQLGEAYRKVIRVDDVGADRAIDALMNRAWEKRGTPLR</sequence>
<keyword evidence="2" id="KW-1185">Reference proteome</keyword>
<gene>
    <name evidence="1" type="ORF">GA0070607_4745</name>
</gene>
<name>A0A1C4X6E8_9ACTN</name>
<evidence type="ECO:0000313" key="1">
    <source>
        <dbReference type="EMBL" id="SCF04027.1"/>
    </source>
</evidence>
<accession>A0A1C4X6E8</accession>
<reference evidence="2" key="1">
    <citation type="submission" date="2016-06" db="EMBL/GenBank/DDBJ databases">
        <authorList>
            <person name="Varghese N."/>
            <person name="Submissions Spin"/>
        </authorList>
    </citation>
    <scope>NUCLEOTIDE SEQUENCE [LARGE SCALE GENOMIC DNA]</scope>
    <source>
        <strain evidence="2">DSM 44875</strain>
    </source>
</reference>
<protein>
    <submittedName>
        <fullName evidence="1">Uncharacterized protein</fullName>
    </submittedName>
</protein>
<evidence type="ECO:0000313" key="2">
    <source>
        <dbReference type="Proteomes" id="UP000198243"/>
    </source>
</evidence>
<organism evidence="1 2">
    <name type="scientific">Micromonospora coriariae</name>
    <dbReference type="NCBI Taxonomy" id="285665"/>
    <lineage>
        <taxon>Bacteria</taxon>
        <taxon>Bacillati</taxon>
        <taxon>Actinomycetota</taxon>
        <taxon>Actinomycetes</taxon>
        <taxon>Micromonosporales</taxon>
        <taxon>Micromonosporaceae</taxon>
        <taxon>Micromonospora</taxon>
    </lineage>
</organism>
<proteinExistence type="predicted"/>
<dbReference type="AlphaFoldDB" id="A0A1C4X6E8"/>